<accession>A0A2S2PVK9</accession>
<feature type="coiled-coil region" evidence="1">
    <location>
        <begin position="79"/>
        <end position="106"/>
    </location>
</feature>
<reference evidence="3" key="1">
    <citation type="submission" date="2018-04" db="EMBL/GenBank/DDBJ databases">
        <title>Transcriptome assembly of Sipha flava.</title>
        <authorList>
            <person name="Scully E.D."/>
            <person name="Geib S.M."/>
            <person name="Palmer N.A."/>
            <person name="Koch K."/>
            <person name="Bradshaw J."/>
            <person name="Heng-Moss T."/>
            <person name="Sarath G."/>
        </authorList>
    </citation>
    <scope>NUCLEOTIDE SEQUENCE</scope>
</reference>
<keyword evidence="1" id="KW-0175">Coiled coil</keyword>
<dbReference type="OrthoDB" id="18786at2759"/>
<dbReference type="GO" id="GO:0006891">
    <property type="term" value="P:intra-Golgi vesicle-mediated transport"/>
    <property type="evidence" value="ECO:0007669"/>
    <property type="project" value="InterPro"/>
</dbReference>
<organism evidence="3">
    <name type="scientific">Sipha flava</name>
    <name type="common">yellow sugarcane aphid</name>
    <dbReference type="NCBI Taxonomy" id="143950"/>
    <lineage>
        <taxon>Eukaryota</taxon>
        <taxon>Metazoa</taxon>
        <taxon>Ecdysozoa</taxon>
        <taxon>Arthropoda</taxon>
        <taxon>Hexapoda</taxon>
        <taxon>Insecta</taxon>
        <taxon>Pterygota</taxon>
        <taxon>Neoptera</taxon>
        <taxon>Paraneoptera</taxon>
        <taxon>Hemiptera</taxon>
        <taxon>Sternorrhyncha</taxon>
        <taxon>Aphidomorpha</taxon>
        <taxon>Aphidoidea</taxon>
        <taxon>Aphididae</taxon>
        <taxon>Sipha</taxon>
    </lineage>
</organism>
<dbReference type="Pfam" id="PF10392">
    <property type="entry name" value="COG5_N"/>
    <property type="match status" value="1"/>
</dbReference>
<evidence type="ECO:0000313" key="4">
    <source>
        <dbReference type="Proteomes" id="UP000694846"/>
    </source>
</evidence>
<evidence type="ECO:0000313" key="3">
    <source>
        <dbReference type="EMBL" id="MBY69459.1"/>
    </source>
</evidence>
<dbReference type="AlphaFoldDB" id="A0A2S2PVK9"/>
<keyword evidence="4" id="KW-1185">Reference proteome</keyword>
<dbReference type="InterPro" id="IPR049176">
    <property type="entry name" value="COG5_N"/>
</dbReference>
<reference evidence="5" key="2">
    <citation type="submission" date="2025-04" db="UniProtKB">
        <authorList>
            <consortium name="RefSeq"/>
        </authorList>
    </citation>
    <scope>IDENTIFICATION</scope>
    <source>
        <tissue evidence="5">Whole body</tissue>
    </source>
</reference>
<dbReference type="RefSeq" id="XP_025422652.1">
    <property type="nucleotide sequence ID" value="XM_025566867.1"/>
</dbReference>
<protein>
    <submittedName>
        <fullName evidence="3">Conserved oligomeric Golgi complex subunit 5</fullName>
    </submittedName>
    <submittedName>
        <fullName evidence="5">Uncharacterized protein LOC112692260</fullName>
    </submittedName>
</protein>
<evidence type="ECO:0000313" key="5">
    <source>
        <dbReference type="RefSeq" id="XP_025422652.1"/>
    </source>
</evidence>
<dbReference type="GO" id="GO:0017119">
    <property type="term" value="C:Golgi transport complex"/>
    <property type="evidence" value="ECO:0007669"/>
    <property type="project" value="InterPro"/>
</dbReference>
<gene>
    <name evidence="3" type="primary">Cog5</name>
    <name evidence="5" type="synonym">LOC112692260</name>
    <name evidence="3" type="ORF">g.151989</name>
</gene>
<dbReference type="InterPro" id="IPR019465">
    <property type="entry name" value="Cog5"/>
</dbReference>
<dbReference type="EMBL" id="GGMS01000256">
    <property type="protein sequence ID" value="MBY69459.1"/>
    <property type="molecule type" value="Transcribed_RNA"/>
</dbReference>
<dbReference type="PANTHER" id="PTHR13228:SF3">
    <property type="entry name" value="CONSERVED OLIGOMERIC GOLGI COMPLEX SUBUNIT 5"/>
    <property type="match status" value="1"/>
</dbReference>
<sequence>MSISNISDIINTLPILKEDEYFSQFITNKKGNKFKVNIVQLSVDEQLGKLNKGLQYVEELICDITYENHEELFNQVMWIENLESVIDEILLQIQNLQSSIELLKCKIIDLFVQVQTQVIILNRLHAICDLLRKIMRTQSLTLQVLDKEIMLSSNFMFEIRELMEDKDLKEITFLSKDLIKLSNLCEKNLLG</sequence>
<dbReference type="Proteomes" id="UP000694846">
    <property type="component" value="Unplaced"/>
</dbReference>
<evidence type="ECO:0000256" key="1">
    <source>
        <dbReference type="SAM" id="Coils"/>
    </source>
</evidence>
<proteinExistence type="predicted"/>
<feature type="domain" description="Conserved oligomeric Golgi complex subunit 5 N-terminal" evidence="2">
    <location>
        <begin position="39"/>
        <end position="141"/>
    </location>
</feature>
<evidence type="ECO:0000259" key="2">
    <source>
        <dbReference type="Pfam" id="PF10392"/>
    </source>
</evidence>
<name>A0A2S2PVK9_9HEMI</name>
<dbReference type="PANTHER" id="PTHR13228">
    <property type="entry name" value="CONSERVED OLIGOMERIC GOLGI COMPLEX COMPONENT 5"/>
    <property type="match status" value="1"/>
</dbReference>